<dbReference type="GO" id="GO:0047570">
    <property type="term" value="F:3-oxoadipate enol-lactonase activity"/>
    <property type="evidence" value="ECO:0007669"/>
    <property type="project" value="UniProtKB-EC"/>
</dbReference>
<keyword evidence="2" id="KW-0378">Hydrolase</keyword>
<dbReference type="AlphaFoldDB" id="A0A7L5BXY9"/>
<dbReference type="PRINTS" id="PR00111">
    <property type="entry name" value="ABHYDROLASE"/>
</dbReference>
<dbReference type="GO" id="GO:0042952">
    <property type="term" value="P:beta-ketoadipate pathway"/>
    <property type="evidence" value="ECO:0007669"/>
    <property type="project" value="InterPro"/>
</dbReference>
<sequence length="265" mass="28346">MKAVTTGAGSIHFRDEGPKDGRVVLFSNSLGTDLRVWDRVAPLLPAGLRVIRYDKRGHGPSDCPPRGTWGMGDHVADAAALLDALGVKGAVVVGLSVGGQIAQGLAAERPDLVHGMALCDTAAKIGAPSMWGERIQTIEADGLEGMADAVMERWFTKRFRTEKKAELRLWRNMLTRTSLDGYLGSCAAIGDADLRESTARLRLPTLAVCGDEDGSTPPDLVRETAALIPGAEFHLIPGAGHLPCVEQPEILATHLTQFMKRIGHV</sequence>
<dbReference type="SUPFAM" id="SSF53474">
    <property type="entry name" value="alpha/beta-Hydrolases"/>
    <property type="match status" value="1"/>
</dbReference>
<keyword evidence="3" id="KW-1185">Reference proteome</keyword>
<evidence type="ECO:0000313" key="2">
    <source>
        <dbReference type="EMBL" id="QIE55708.1"/>
    </source>
</evidence>
<dbReference type="EMBL" id="CP049056">
    <property type="protein sequence ID" value="QIE55708.1"/>
    <property type="molecule type" value="Genomic_DNA"/>
</dbReference>
<feature type="domain" description="AB hydrolase-1" evidence="1">
    <location>
        <begin position="23"/>
        <end position="247"/>
    </location>
</feature>
<protein>
    <submittedName>
        <fullName evidence="2">3-oxoadipate enol-lactonase</fullName>
        <ecNumber evidence="2">3.1.1.24</ecNumber>
    </submittedName>
</protein>
<dbReference type="InterPro" id="IPR026968">
    <property type="entry name" value="PcaD/CatD"/>
</dbReference>
<dbReference type="NCBIfam" id="TIGR02427">
    <property type="entry name" value="protocat_pcaD"/>
    <property type="match status" value="1"/>
</dbReference>
<name>A0A7L5BXY9_9RHOB</name>
<dbReference type="KEGG" id="hdh:G5B40_09765"/>
<dbReference type="EC" id="3.1.1.24" evidence="2"/>
<evidence type="ECO:0000313" key="3">
    <source>
        <dbReference type="Proteomes" id="UP000503336"/>
    </source>
</evidence>
<dbReference type="InterPro" id="IPR029058">
    <property type="entry name" value="AB_hydrolase_fold"/>
</dbReference>
<proteinExistence type="predicted"/>
<dbReference type="PANTHER" id="PTHR43798">
    <property type="entry name" value="MONOACYLGLYCEROL LIPASE"/>
    <property type="match status" value="1"/>
</dbReference>
<dbReference type="PANTHER" id="PTHR43798:SF33">
    <property type="entry name" value="HYDROLASE, PUTATIVE (AFU_ORTHOLOGUE AFUA_2G14860)-RELATED"/>
    <property type="match status" value="1"/>
</dbReference>
<dbReference type="InterPro" id="IPR000073">
    <property type="entry name" value="AB_hydrolase_1"/>
</dbReference>
<dbReference type="InterPro" id="IPR050266">
    <property type="entry name" value="AB_hydrolase_sf"/>
</dbReference>
<dbReference type="Proteomes" id="UP000503336">
    <property type="component" value="Chromosome"/>
</dbReference>
<reference evidence="2 3" key="1">
    <citation type="submission" date="2020-02" db="EMBL/GenBank/DDBJ databases">
        <title>complete genome sequence of Rhodobacteraceae bacterium.</title>
        <authorList>
            <person name="Park J."/>
            <person name="Kim Y.-S."/>
            <person name="Kim K.-H."/>
        </authorList>
    </citation>
    <scope>NUCLEOTIDE SEQUENCE [LARGE SCALE GENOMIC DNA]</scope>
    <source>
        <strain evidence="2 3">RR4-56</strain>
    </source>
</reference>
<gene>
    <name evidence="2" type="primary">pcaD</name>
    <name evidence="2" type="ORF">G5B40_09765</name>
</gene>
<dbReference type="RefSeq" id="WP_165097989.1">
    <property type="nucleotide sequence ID" value="NZ_CP049056.1"/>
</dbReference>
<dbReference type="GO" id="GO:0016020">
    <property type="term" value="C:membrane"/>
    <property type="evidence" value="ECO:0007669"/>
    <property type="project" value="TreeGrafter"/>
</dbReference>
<dbReference type="Pfam" id="PF00561">
    <property type="entry name" value="Abhydrolase_1"/>
    <property type="match status" value="1"/>
</dbReference>
<organism evidence="2 3">
    <name type="scientific">Pikeienuella piscinae</name>
    <dbReference type="NCBI Taxonomy" id="2748098"/>
    <lineage>
        <taxon>Bacteria</taxon>
        <taxon>Pseudomonadati</taxon>
        <taxon>Pseudomonadota</taxon>
        <taxon>Alphaproteobacteria</taxon>
        <taxon>Rhodobacterales</taxon>
        <taxon>Paracoccaceae</taxon>
        <taxon>Pikeienuella</taxon>
    </lineage>
</organism>
<dbReference type="Gene3D" id="3.40.50.1820">
    <property type="entry name" value="alpha/beta hydrolase"/>
    <property type="match status" value="1"/>
</dbReference>
<evidence type="ECO:0000259" key="1">
    <source>
        <dbReference type="Pfam" id="PF00561"/>
    </source>
</evidence>
<accession>A0A7L5BXY9</accession>